<comment type="catalytic activity">
    <reaction evidence="3">
        <text>2 GTP = 3',3'-c-di-GMP + 2 diphosphate</text>
        <dbReference type="Rhea" id="RHEA:24898"/>
        <dbReference type="ChEBI" id="CHEBI:33019"/>
        <dbReference type="ChEBI" id="CHEBI:37565"/>
        <dbReference type="ChEBI" id="CHEBI:58805"/>
        <dbReference type="EC" id="2.7.7.65"/>
    </reaction>
</comment>
<dbReference type="EC" id="2.7.7.65" evidence="2"/>
<dbReference type="InterPro" id="IPR011123">
    <property type="entry name" value="Y_Y_Y"/>
</dbReference>
<keyword evidence="4" id="KW-0812">Transmembrane</keyword>
<sequence>MKINQSIRFNTFLDCTLFPLLLCLILILSSNNTAAQELPFANLSIADGLEDMVIFDIEQDDHGFLWMTTRTGISRFDGNQFWTFNRSNGLPHNLVRDLLKAKNGKLWAASEAGLAWFDGYEFKSISEEYWPSNVSARALQEAADGTIWVATYGMGIVQIDPSGNPKIINQFNSSTGFPSDRFRSLMIDVDGHIWAGDSKRVIRINNDGYEAIEWKAEASEIRTIFQHENKQIWVGTRNGVAVFDGTAFVPLDFDVDLSNQTINSFTVDHQQHIWVSSRDYGAYEFNQDRQLVKHLNMSNGLPDNSVNSMYQDSENNIWFGTYGGGIARLSAANVTNWKAQNAMPNPNVYAIIQDNNGCIWIGTNGDGVSLLCEGELTHITTKQGLSHNKVLTAVLDDEGDPWFGTLQGITYQKNNQFHQLHISEGLTGPVVYHIIKDLDDSLWIGTNNGLNHYQDGKFTSYFTEDGLPDNRINRIFQSKNGDIWLASSNGLSLFKDGQFTNWSTSDGLAANFINDIYEDGKGVLWLATNNGLSLFDGTSFTTWTTEDGLPHNNATSILQGENNDIWIGTSRGVAIFDGSNFTVITSREGLVFDLVNRGAGFRDDQGNLWFGTAKGISRFDANFKPGSSTPPPVHIISVRNEMDALDLNTKIRIQQQDSSLTLSFTAISFQRAPDISYRYRLAVNEDTPWRETRLNEIQINSLAAGNYRFQVTARIGNGAWNSNPAEFNFEVTPPFWQTPWFILLLIAGVVIFLLYRNWRNKQHALKLENIVFDRTKQLEELNQGLDWLANHDSLTRLSNRNHVQNLLNEFSYASSSPFAVIAIDLDYFKNVNDQYGHDFGDQVLKRFSKMLSDLIEENQTAARWGGEEFIIICPQIKLTQLKILSLSIIQQCRHLIIPNHLSETVDVTCSVGFAYIPGFNPEYKLVTQMEKTIQLADQALYAAKHNGRDQLYGYIIKQPAKTIQLKTYLSDIQDAIDKQWIEAVKE</sequence>
<organism evidence="6 7">
    <name type="scientific">Marinicella litoralis</name>
    <dbReference type="NCBI Taxonomy" id="644220"/>
    <lineage>
        <taxon>Bacteria</taxon>
        <taxon>Pseudomonadati</taxon>
        <taxon>Pseudomonadota</taxon>
        <taxon>Gammaproteobacteria</taxon>
        <taxon>Lysobacterales</taxon>
        <taxon>Marinicellaceae</taxon>
        <taxon>Marinicella</taxon>
    </lineage>
</organism>
<keyword evidence="7" id="KW-1185">Reference proteome</keyword>
<dbReference type="CDD" id="cd01949">
    <property type="entry name" value="GGDEF"/>
    <property type="match status" value="1"/>
</dbReference>
<evidence type="ECO:0000313" key="6">
    <source>
        <dbReference type="EMBL" id="TDR22617.1"/>
    </source>
</evidence>
<proteinExistence type="predicted"/>
<dbReference type="Pfam" id="PF00990">
    <property type="entry name" value="GGDEF"/>
    <property type="match status" value="1"/>
</dbReference>
<dbReference type="GO" id="GO:0052621">
    <property type="term" value="F:diguanylate cyclase activity"/>
    <property type="evidence" value="ECO:0007669"/>
    <property type="project" value="UniProtKB-EC"/>
</dbReference>
<dbReference type="FunFam" id="3.30.70.270:FF:000001">
    <property type="entry name" value="Diguanylate cyclase domain protein"/>
    <property type="match status" value="1"/>
</dbReference>
<dbReference type="NCBIfam" id="TIGR00254">
    <property type="entry name" value="GGDEF"/>
    <property type="match status" value="1"/>
</dbReference>
<dbReference type="InterPro" id="IPR013783">
    <property type="entry name" value="Ig-like_fold"/>
</dbReference>
<dbReference type="InterPro" id="IPR043128">
    <property type="entry name" value="Rev_trsase/Diguanyl_cyclase"/>
</dbReference>
<dbReference type="InterPro" id="IPR050469">
    <property type="entry name" value="Diguanylate_Cyclase"/>
</dbReference>
<dbReference type="InterPro" id="IPR029787">
    <property type="entry name" value="Nucleotide_cyclase"/>
</dbReference>
<dbReference type="OrthoDB" id="176203at2"/>
<dbReference type="PANTHER" id="PTHR45138">
    <property type="entry name" value="REGULATORY COMPONENTS OF SENSORY TRANSDUCTION SYSTEM"/>
    <property type="match status" value="1"/>
</dbReference>
<dbReference type="SUPFAM" id="SSF55073">
    <property type="entry name" value="Nucleotide cyclase"/>
    <property type="match status" value="1"/>
</dbReference>
<reference evidence="6 7" key="1">
    <citation type="submission" date="2019-03" db="EMBL/GenBank/DDBJ databases">
        <title>Genomic Encyclopedia of Type Strains, Phase IV (KMG-IV): sequencing the most valuable type-strain genomes for metagenomic binning, comparative biology and taxonomic classification.</title>
        <authorList>
            <person name="Goeker M."/>
        </authorList>
    </citation>
    <scope>NUCLEOTIDE SEQUENCE [LARGE SCALE GENOMIC DNA]</scope>
    <source>
        <strain evidence="6 7">DSM 25488</strain>
    </source>
</reference>
<dbReference type="PANTHER" id="PTHR45138:SF9">
    <property type="entry name" value="DIGUANYLATE CYCLASE DGCM-RELATED"/>
    <property type="match status" value="1"/>
</dbReference>
<evidence type="ECO:0000256" key="2">
    <source>
        <dbReference type="ARBA" id="ARBA00012528"/>
    </source>
</evidence>
<evidence type="ECO:0000256" key="4">
    <source>
        <dbReference type="SAM" id="Phobius"/>
    </source>
</evidence>
<dbReference type="InterPro" id="IPR000160">
    <property type="entry name" value="GGDEF_dom"/>
</dbReference>
<dbReference type="SUPFAM" id="SSF63829">
    <property type="entry name" value="Calcium-dependent phosphotriesterase"/>
    <property type="match status" value="4"/>
</dbReference>
<evidence type="ECO:0000256" key="3">
    <source>
        <dbReference type="ARBA" id="ARBA00034247"/>
    </source>
</evidence>
<dbReference type="Gene3D" id="2.130.10.10">
    <property type="entry name" value="YVTN repeat-like/Quinoprotein amine dehydrogenase"/>
    <property type="match status" value="2"/>
</dbReference>
<keyword evidence="4" id="KW-1133">Transmembrane helix</keyword>
<accession>A0A4R6XWT0</accession>
<dbReference type="PROSITE" id="PS50887">
    <property type="entry name" value="GGDEF"/>
    <property type="match status" value="1"/>
</dbReference>
<dbReference type="InterPro" id="IPR015943">
    <property type="entry name" value="WD40/YVTN_repeat-like_dom_sf"/>
</dbReference>
<feature type="domain" description="GGDEF" evidence="5">
    <location>
        <begin position="816"/>
        <end position="956"/>
    </location>
</feature>
<evidence type="ECO:0000259" key="5">
    <source>
        <dbReference type="PROSITE" id="PS50887"/>
    </source>
</evidence>
<protein>
    <recommendedName>
        <fullName evidence="2">diguanylate cyclase</fullName>
        <ecNumber evidence="2">2.7.7.65</ecNumber>
    </recommendedName>
</protein>
<comment type="cofactor">
    <cofactor evidence="1">
        <name>Mg(2+)</name>
        <dbReference type="ChEBI" id="CHEBI:18420"/>
    </cofactor>
</comment>
<comment type="caution">
    <text evidence="6">The sequence shown here is derived from an EMBL/GenBank/DDBJ whole genome shotgun (WGS) entry which is preliminary data.</text>
</comment>
<dbReference type="Gene3D" id="3.30.70.270">
    <property type="match status" value="1"/>
</dbReference>
<evidence type="ECO:0000313" key="7">
    <source>
        <dbReference type="Proteomes" id="UP000295724"/>
    </source>
</evidence>
<gene>
    <name evidence="6" type="ORF">C8D91_1109</name>
</gene>
<dbReference type="Pfam" id="PF07494">
    <property type="entry name" value="Reg_prop"/>
    <property type="match status" value="5"/>
</dbReference>
<dbReference type="AlphaFoldDB" id="A0A4R6XWT0"/>
<dbReference type="Gene3D" id="2.60.40.10">
    <property type="entry name" value="Immunoglobulins"/>
    <property type="match status" value="1"/>
</dbReference>
<name>A0A4R6XWT0_9GAMM</name>
<dbReference type="RefSeq" id="WP_133566466.1">
    <property type="nucleotide sequence ID" value="NZ_SNZB01000002.1"/>
</dbReference>
<dbReference type="Pfam" id="PF07495">
    <property type="entry name" value="Y_Y_Y"/>
    <property type="match status" value="1"/>
</dbReference>
<dbReference type="EMBL" id="SNZB01000002">
    <property type="protein sequence ID" value="TDR22617.1"/>
    <property type="molecule type" value="Genomic_DNA"/>
</dbReference>
<dbReference type="SMART" id="SM00267">
    <property type="entry name" value="GGDEF"/>
    <property type="match status" value="1"/>
</dbReference>
<dbReference type="InterPro" id="IPR011110">
    <property type="entry name" value="Reg_prop"/>
</dbReference>
<keyword evidence="4" id="KW-0472">Membrane</keyword>
<evidence type="ECO:0000256" key="1">
    <source>
        <dbReference type="ARBA" id="ARBA00001946"/>
    </source>
</evidence>
<feature type="transmembrane region" description="Helical" evidence="4">
    <location>
        <begin position="735"/>
        <end position="755"/>
    </location>
</feature>
<dbReference type="Proteomes" id="UP000295724">
    <property type="component" value="Unassembled WGS sequence"/>
</dbReference>